<feature type="region of interest" description="Disordered" evidence="1">
    <location>
        <begin position="48"/>
        <end position="95"/>
    </location>
</feature>
<dbReference type="Proteomes" id="UP000236197">
    <property type="component" value="Unassembled WGS sequence"/>
</dbReference>
<evidence type="ECO:0000256" key="1">
    <source>
        <dbReference type="SAM" id="MobiDB-lite"/>
    </source>
</evidence>
<keyword evidence="2" id="KW-0732">Signal</keyword>
<name>A0A2K2UDX2_9ACTN</name>
<organism evidence="3 4">
    <name type="scientific">Enteroscipio rubneri</name>
    <dbReference type="NCBI Taxonomy" id="2070686"/>
    <lineage>
        <taxon>Bacteria</taxon>
        <taxon>Bacillati</taxon>
        <taxon>Actinomycetota</taxon>
        <taxon>Coriobacteriia</taxon>
        <taxon>Eggerthellales</taxon>
        <taxon>Eggerthellaceae</taxon>
        <taxon>Enteroscipio</taxon>
    </lineage>
</organism>
<keyword evidence="4" id="KW-1185">Reference proteome</keyword>
<reference evidence="4" key="1">
    <citation type="submission" date="2018-01" db="EMBL/GenBank/DDBJ databases">
        <title>Rubneribacter badeniensis gen. nov., sp. nov., and Colonibacter rubneri, gen. nov., sp. nov., WGS of new members of the Eggerthellaceae.</title>
        <authorList>
            <person name="Danylec N."/>
            <person name="Stoll D.A."/>
            <person name="Doetsch A."/>
            <person name="Kulling S.E."/>
            <person name="Huch M."/>
        </authorList>
    </citation>
    <scope>NUCLEOTIDE SEQUENCE [LARGE SCALE GENOMIC DNA]</scope>
    <source>
        <strain evidence="4">ResAG-96</strain>
    </source>
</reference>
<feature type="signal peptide" evidence="2">
    <location>
        <begin position="1"/>
        <end position="41"/>
    </location>
</feature>
<dbReference type="AlphaFoldDB" id="A0A2K2UDX2"/>
<comment type="caution">
    <text evidence="3">The sequence shown here is derived from an EMBL/GenBank/DDBJ whole genome shotgun (WGS) entry which is preliminary data.</text>
</comment>
<proteinExistence type="predicted"/>
<feature type="compositionally biased region" description="Low complexity" evidence="1">
    <location>
        <begin position="49"/>
        <end position="66"/>
    </location>
</feature>
<accession>A0A2K2UDX2</accession>
<evidence type="ECO:0000256" key="2">
    <source>
        <dbReference type="SAM" id="SignalP"/>
    </source>
</evidence>
<evidence type="ECO:0000313" key="4">
    <source>
        <dbReference type="Proteomes" id="UP000236197"/>
    </source>
</evidence>
<evidence type="ECO:0000313" key="3">
    <source>
        <dbReference type="EMBL" id="PNV68527.1"/>
    </source>
</evidence>
<gene>
    <name evidence="3" type="ORF">C2L71_00625</name>
</gene>
<dbReference type="EMBL" id="PPEK01000001">
    <property type="protein sequence ID" value="PNV68527.1"/>
    <property type="molecule type" value="Genomic_DNA"/>
</dbReference>
<feature type="chain" id="PRO_5038332697" evidence="2">
    <location>
        <begin position="42"/>
        <end position="95"/>
    </location>
</feature>
<protein>
    <submittedName>
        <fullName evidence="3">Uncharacterized protein</fullName>
    </submittedName>
</protein>
<feature type="compositionally biased region" description="Pro residues" evidence="1">
    <location>
        <begin position="82"/>
        <end position="95"/>
    </location>
</feature>
<sequence>MQHTGFTGSILRKLPGTASKVWLIALALLLCLPLGTMPARADAATDNGAFETDSATTASESNSSEKTANRQNTPSVEDPGISYPPPTALTPAPIR</sequence>